<sequence>MREILFRAKRIDNGEWIEGDLVHAPDGRTAASTYDDLVETDPETVCQWTGLADKDGRKIFEGDICKIHSGPIDEEDGCFSVEWDEGDARFALYGEGLTVDFGNYHGHECEVIGNIFDNPDLLPEEDT</sequence>
<proteinExistence type="predicted"/>
<organism evidence="1 2">
    <name type="scientific">Hominisplanchenecus murintestinalis</name>
    <dbReference type="NCBI Taxonomy" id="2941517"/>
    <lineage>
        <taxon>Bacteria</taxon>
        <taxon>Bacillati</taxon>
        <taxon>Bacillota</taxon>
        <taxon>Clostridia</taxon>
        <taxon>Lachnospirales</taxon>
        <taxon>Lachnospiraceae</taxon>
        <taxon>Hominisplanchenecus</taxon>
    </lineage>
</organism>
<keyword evidence="2" id="KW-1185">Reference proteome</keyword>
<gene>
    <name evidence="1" type="ORF">E5357_06190</name>
</gene>
<protein>
    <submittedName>
        <fullName evidence="1">Uncharacterized protein</fullName>
    </submittedName>
</protein>
<dbReference type="EMBL" id="SRZB01000009">
    <property type="protein sequence ID" value="TGX99196.1"/>
    <property type="molecule type" value="Genomic_DNA"/>
</dbReference>
<comment type="caution">
    <text evidence="1">The sequence shown here is derived from an EMBL/GenBank/DDBJ whole genome shotgun (WGS) entry which is preliminary data.</text>
</comment>
<name>A0AC61R101_9FIRM</name>
<dbReference type="Proteomes" id="UP000307720">
    <property type="component" value="Unassembled WGS sequence"/>
</dbReference>
<accession>A0AC61R101</accession>
<evidence type="ECO:0000313" key="2">
    <source>
        <dbReference type="Proteomes" id="UP000307720"/>
    </source>
</evidence>
<reference evidence="1" key="1">
    <citation type="submission" date="2019-04" db="EMBL/GenBank/DDBJ databases">
        <title>Microbes associate with the intestines of laboratory mice.</title>
        <authorList>
            <person name="Navarre W."/>
            <person name="Wong E."/>
            <person name="Huang K."/>
            <person name="Tropini C."/>
            <person name="Ng K."/>
            <person name="Yu B."/>
        </authorList>
    </citation>
    <scope>NUCLEOTIDE SEQUENCE</scope>
    <source>
        <strain evidence="1">NM72_1-8</strain>
    </source>
</reference>
<evidence type="ECO:0000313" key="1">
    <source>
        <dbReference type="EMBL" id="TGX99196.1"/>
    </source>
</evidence>